<evidence type="ECO:0000313" key="2">
    <source>
        <dbReference type="EMBL" id="PWA07011.1"/>
    </source>
</evidence>
<protein>
    <recommendedName>
        <fullName evidence="4">Aromatic hydrocarbon degradation protein</fullName>
    </recommendedName>
</protein>
<feature type="signal peptide" evidence="1">
    <location>
        <begin position="1"/>
        <end position="19"/>
    </location>
</feature>
<dbReference type="AlphaFoldDB" id="A0A2U1JPA5"/>
<name>A0A2U1JPA5_9FLAO</name>
<organism evidence="2 3">
    <name type="scientific">Flavobacterium laiguense</name>
    <dbReference type="NCBI Taxonomy" id="2169409"/>
    <lineage>
        <taxon>Bacteria</taxon>
        <taxon>Pseudomonadati</taxon>
        <taxon>Bacteroidota</taxon>
        <taxon>Flavobacteriia</taxon>
        <taxon>Flavobacteriales</taxon>
        <taxon>Flavobacteriaceae</taxon>
        <taxon>Flavobacterium</taxon>
    </lineage>
</organism>
<dbReference type="Gene3D" id="2.40.160.60">
    <property type="entry name" value="Outer membrane protein transport protein (OMPP1/FadL/TodX)"/>
    <property type="match status" value="1"/>
</dbReference>
<dbReference type="RefSeq" id="WP_116764401.1">
    <property type="nucleotide sequence ID" value="NZ_QCZH01000023.1"/>
</dbReference>
<dbReference type="SUPFAM" id="SSF56935">
    <property type="entry name" value="Porins"/>
    <property type="match status" value="1"/>
</dbReference>
<dbReference type="EMBL" id="QCZH01000023">
    <property type="protein sequence ID" value="PWA07011.1"/>
    <property type="molecule type" value="Genomic_DNA"/>
</dbReference>
<keyword evidence="1" id="KW-0732">Signal</keyword>
<accession>A0A2U1JPA5</accession>
<dbReference type="Proteomes" id="UP000245618">
    <property type="component" value="Unassembled WGS sequence"/>
</dbReference>
<gene>
    <name evidence="2" type="ORF">DB891_15005</name>
</gene>
<dbReference type="OrthoDB" id="1491239at2"/>
<proteinExistence type="predicted"/>
<feature type="chain" id="PRO_5015556939" description="Aromatic hydrocarbon degradation protein" evidence="1">
    <location>
        <begin position="20"/>
        <end position="418"/>
    </location>
</feature>
<reference evidence="2 3" key="1">
    <citation type="submission" date="2018-04" db="EMBL/GenBank/DDBJ databases">
        <title>Flavobacterium sp. nov., isolated from glacier ice.</title>
        <authorList>
            <person name="Liu Q."/>
            <person name="Xin Y.-H."/>
        </authorList>
    </citation>
    <scope>NUCLEOTIDE SEQUENCE [LARGE SCALE GENOMIC DNA]</scope>
    <source>
        <strain evidence="2 3">LB2P30</strain>
    </source>
</reference>
<comment type="caution">
    <text evidence="2">The sequence shown here is derived from an EMBL/GenBank/DDBJ whole genome shotgun (WGS) entry which is preliminary data.</text>
</comment>
<keyword evidence="3" id="KW-1185">Reference proteome</keyword>
<evidence type="ECO:0000313" key="3">
    <source>
        <dbReference type="Proteomes" id="UP000245618"/>
    </source>
</evidence>
<sequence>MIKKIIVTACFFLTLASFAQSGSASPYSYFGLGESRFKGTLENRSMSGVAVEQDSIHMNILNPASFAAIRLTTFTMGGGYTSTKMKSDKGDAKAQRTTLDYLAVALPLGKMGVGFGLLPYSSVGYNIESLSSDPNGNNNRLTGSGGLNKAFFALGYTIIPNLVVGADIQYNFGRIKNSNLEFITEIPVGTQEDNKADLNGFSTNLGVMYQGKVNKNLNYYSSLTYMPQSKLVSSNTRTVTTVQYDANYNLIVMEKVESDIIRKDVMIPEKIAFGAGIGKSKKWLVGTQIVYQNIGGAGNGVNEAKNVTYENYSNYSLGGYYIPNYNMFSKYYQKITYRAGLKYGKTGTIVNSKSIDEAAITLGFGLPSVSASSLSNFNVGLEFGRKGTTSNGLIQENYGSFSLSFSLNDRWFRQSKFN</sequence>
<evidence type="ECO:0008006" key="4">
    <source>
        <dbReference type="Google" id="ProtNLM"/>
    </source>
</evidence>
<evidence type="ECO:0000256" key="1">
    <source>
        <dbReference type="SAM" id="SignalP"/>
    </source>
</evidence>